<evidence type="ECO:0000313" key="3">
    <source>
        <dbReference type="Proteomes" id="UP001218218"/>
    </source>
</evidence>
<protein>
    <recommendedName>
        <fullName evidence="4">Secreted protein</fullName>
    </recommendedName>
</protein>
<feature type="signal peptide" evidence="1">
    <location>
        <begin position="1"/>
        <end position="15"/>
    </location>
</feature>
<sequence length="148" mass="16700">MYVVFLCLLHARTNASSDARYNHGRHPTQWSDCFGDRVGAKCTMNRVFGMASLRRVPEPTDASTNPFDLSDNKPNVLDIPPRSPGVSCTSGRRPLVLIQHTLHRGGSVTFYTYIRLHFCFSCFMHVIHKLYVPVTHCPGDGLWLHTSI</sequence>
<dbReference type="EMBL" id="JARIHO010000014">
    <property type="protein sequence ID" value="KAJ7350704.1"/>
    <property type="molecule type" value="Genomic_DNA"/>
</dbReference>
<accession>A0AAD7A6S2</accession>
<keyword evidence="3" id="KW-1185">Reference proteome</keyword>
<gene>
    <name evidence="2" type="ORF">DFH08DRAFT_115685</name>
</gene>
<evidence type="ECO:0000313" key="2">
    <source>
        <dbReference type="EMBL" id="KAJ7350704.1"/>
    </source>
</evidence>
<proteinExistence type="predicted"/>
<evidence type="ECO:0000256" key="1">
    <source>
        <dbReference type="SAM" id="SignalP"/>
    </source>
</evidence>
<evidence type="ECO:0008006" key="4">
    <source>
        <dbReference type="Google" id="ProtNLM"/>
    </source>
</evidence>
<comment type="caution">
    <text evidence="2">The sequence shown here is derived from an EMBL/GenBank/DDBJ whole genome shotgun (WGS) entry which is preliminary data.</text>
</comment>
<keyword evidence="1" id="KW-0732">Signal</keyword>
<reference evidence="2" key="1">
    <citation type="submission" date="2023-03" db="EMBL/GenBank/DDBJ databases">
        <title>Massive genome expansion in bonnet fungi (Mycena s.s.) driven by repeated elements and novel gene families across ecological guilds.</title>
        <authorList>
            <consortium name="Lawrence Berkeley National Laboratory"/>
            <person name="Harder C.B."/>
            <person name="Miyauchi S."/>
            <person name="Viragh M."/>
            <person name="Kuo A."/>
            <person name="Thoen E."/>
            <person name="Andreopoulos B."/>
            <person name="Lu D."/>
            <person name="Skrede I."/>
            <person name="Drula E."/>
            <person name="Henrissat B."/>
            <person name="Morin E."/>
            <person name="Kohler A."/>
            <person name="Barry K."/>
            <person name="LaButti K."/>
            <person name="Morin E."/>
            <person name="Salamov A."/>
            <person name="Lipzen A."/>
            <person name="Mereny Z."/>
            <person name="Hegedus B."/>
            <person name="Baldrian P."/>
            <person name="Stursova M."/>
            <person name="Weitz H."/>
            <person name="Taylor A."/>
            <person name="Grigoriev I.V."/>
            <person name="Nagy L.G."/>
            <person name="Martin F."/>
            <person name="Kauserud H."/>
        </authorList>
    </citation>
    <scope>NUCLEOTIDE SEQUENCE</scope>
    <source>
        <strain evidence="2">CBHHK002</strain>
    </source>
</reference>
<name>A0AAD7A6S2_9AGAR</name>
<dbReference type="Proteomes" id="UP001218218">
    <property type="component" value="Unassembled WGS sequence"/>
</dbReference>
<dbReference type="AlphaFoldDB" id="A0AAD7A6S2"/>
<organism evidence="2 3">
    <name type="scientific">Mycena albidolilacea</name>
    <dbReference type="NCBI Taxonomy" id="1033008"/>
    <lineage>
        <taxon>Eukaryota</taxon>
        <taxon>Fungi</taxon>
        <taxon>Dikarya</taxon>
        <taxon>Basidiomycota</taxon>
        <taxon>Agaricomycotina</taxon>
        <taxon>Agaricomycetes</taxon>
        <taxon>Agaricomycetidae</taxon>
        <taxon>Agaricales</taxon>
        <taxon>Marasmiineae</taxon>
        <taxon>Mycenaceae</taxon>
        <taxon>Mycena</taxon>
    </lineage>
</organism>
<feature type="chain" id="PRO_5042052299" description="Secreted protein" evidence="1">
    <location>
        <begin position="16"/>
        <end position="148"/>
    </location>
</feature>